<dbReference type="GO" id="GO:0000049">
    <property type="term" value="F:tRNA binding"/>
    <property type="evidence" value="ECO:0007669"/>
    <property type="project" value="TreeGrafter"/>
</dbReference>
<feature type="compositionally biased region" description="Basic and acidic residues" evidence="6">
    <location>
        <begin position="523"/>
        <end position="540"/>
    </location>
</feature>
<keyword evidence="5" id="KW-0648">Protein biosynthesis</keyword>
<feature type="domain" description="Translation initiation factor beta propellor-like" evidence="7">
    <location>
        <begin position="209"/>
        <end position="403"/>
    </location>
</feature>
<dbReference type="PANTHER" id="PTHR13227:SF0">
    <property type="entry name" value="EUKARYOTIC TRANSLATION INITIATION FACTOR 2A"/>
    <property type="match status" value="1"/>
</dbReference>
<evidence type="ECO:0000256" key="5">
    <source>
        <dbReference type="ARBA" id="ARBA00022917"/>
    </source>
</evidence>
<evidence type="ECO:0000256" key="4">
    <source>
        <dbReference type="ARBA" id="ARBA00022737"/>
    </source>
</evidence>
<dbReference type="EMBL" id="OU895877">
    <property type="protein sequence ID" value="CAG9797234.1"/>
    <property type="molecule type" value="Genomic_DNA"/>
</dbReference>
<dbReference type="GO" id="GO:0022627">
    <property type="term" value="C:cytosolic small ribosomal subunit"/>
    <property type="evidence" value="ECO:0007669"/>
    <property type="project" value="TreeGrafter"/>
</dbReference>
<evidence type="ECO:0000256" key="6">
    <source>
        <dbReference type="SAM" id="MobiDB-lite"/>
    </source>
</evidence>
<protein>
    <recommendedName>
        <fullName evidence="7">Translation initiation factor beta propellor-like domain-containing protein</fullName>
    </recommendedName>
</protein>
<feature type="region of interest" description="Disordered" evidence="6">
    <location>
        <begin position="452"/>
        <end position="540"/>
    </location>
</feature>
<evidence type="ECO:0000256" key="2">
    <source>
        <dbReference type="ARBA" id="ARBA00022540"/>
    </source>
</evidence>
<dbReference type="PANTHER" id="PTHR13227">
    <property type="entry name" value="EUKARYOTIC TRANSLATION INITIATION FACTOR 2A"/>
    <property type="match status" value="1"/>
</dbReference>
<dbReference type="InterPro" id="IPR013979">
    <property type="entry name" value="TIF_beta_prop-like"/>
</dbReference>
<comment type="function">
    <text evidence="1">Functions in the early steps of protein synthesis of a small number of specific mRNAs. Acts by directing the binding of methionyl-tRNAi to 40S ribosomal subunits. In contrast to the eIF-2 complex, it binds methionyl-tRNAi to 40S subunits in a codon-dependent manner, whereas the eIF-2 complex binds methionyl-tRNAi to 40S subunits in a GTP-dependent manner.</text>
</comment>
<dbReference type="GO" id="GO:0043022">
    <property type="term" value="F:ribosome binding"/>
    <property type="evidence" value="ECO:0007669"/>
    <property type="project" value="TreeGrafter"/>
</dbReference>
<evidence type="ECO:0000313" key="9">
    <source>
        <dbReference type="Proteomes" id="UP001153620"/>
    </source>
</evidence>
<feature type="compositionally biased region" description="Basic residues" evidence="6">
    <location>
        <begin position="476"/>
        <end position="486"/>
    </location>
</feature>
<accession>A0A9N9RHN3</accession>
<dbReference type="AlphaFoldDB" id="A0A9N9RHN3"/>
<dbReference type="SUPFAM" id="SSF82171">
    <property type="entry name" value="DPP6 N-terminal domain-like"/>
    <property type="match status" value="1"/>
</dbReference>
<keyword evidence="3" id="KW-0853">WD repeat</keyword>
<gene>
    <name evidence="8" type="ORF">CHIRRI_LOCUS234</name>
</gene>
<evidence type="ECO:0000259" key="7">
    <source>
        <dbReference type="Pfam" id="PF08662"/>
    </source>
</evidence>
<keyword evidence="4" id="KW-0677">Repeat</keyword>
<keyword evidence="2" id="KW-0396">Initiation factor</keyword>
<evidence type="ECO:0000256" key="3">
    <source>
        <dbReference type="ARBA" id="ARBA00022574"/>
    </source>
</evidence>
<keyword evidence="9" id="KW-1185">Reference proteome</keyword>
<dbReference type="GO" id="GO:0003743">
    <property type="term" value="F:translation initiation factor activity"/>
    <property type="evidence" value="ECO:0007669"/>
    <property type="project" value="UniProtKB-KW"/>
</dbReference>
<feature type="compositionally biased region" description="Pro residues" evidence="6">
    <location>
        <begin position="457"/>
        <end position="468"/>
    </location>
</feature>
<organism evidence="8 9">
    <name type="scientific">Chironomus riparius</name>
    <dbReference type="NCBI Taxonomy" id="315576"/>
    <lineage>
        <taxon>Eukaryota</taxon>
        <taxon>Metazoa</taxon>
        <taxon>Ecdysozoa</taxon>
        <taxon>Arthropoda</taxon>
        <taxon>Hexapoda</taxon>
        <taxon>Insecta</taxon>
        <taxon>Pterygota</taxon>
        <taxon>Neoptera</taxon>
        <taxon>Endopterygota</taxon>
        <taxon>Diptera</taxon>
        <taxon>Nematocera</taxon>
        <taxon>Chironomoidea</taxon>
        <taxon>Chironomidae</taxon>
        <taxon>Chironominae</taxon>
        <taxon>Chironomus</taxon>
    </lineage>
</organism>
<evidence type="ECO:0000256" key="1">
    <source>
        <dbReference type="ARBA" id="ARBA00003993"/>
    </source>
</evidence>
<dbReference type="Proteomes" id="UP001153620">
    <property type="component" value="Chromosome 1"/>
</dbReference>
<dbReference type="Pfam" id="PF08662">
    <property type="entry name" value="eIF2A"/>
    <property type="match status" value="1"/>
</dbReference>
<sequence>MNFSVRSNSGIDVWEIKNKDSQSASGRVFKPFFKESKGARAFAYSSSSFVYGSNTEVKVFNLNYELQYTIPRSRSHVIKFSPKGTFLIVYEIFVSTKESPNSPNLFFYEAETGKELISFAMKKHSEWEPHISNDESVLAIMLAGDVHFYEIANGTFTKSSQKLSGKVGSFSLSPGLSTHVALYLQSAKGSPSMARLFKYPNLDLPIASKSFSKADKVEIFFNKKGNGCLIMTSNDVDSTGASYYGKQALHFLATNGDSFSVPLKAEGPMHNVAWSPKSNQFIVVYGYEPAHATLFNMKCDVVFDFGTGIRNCVYWNDFGNLVLFGAFGNLRGDIEVWDVNKKVQVSSSLATDTTLLEWAPSGDLYLTATTTPRLRQANGFKIWHYSGALLYELMWPDKQELYELTWQKYNEGFWKEPIISAKKVEGIQSSQPQASAKKYVPPNIRLLGEEAANSSIQPPPQGPIPGLPPGYTSAKQSKKPSNKPRNKPAQASQPNEGSPQKPSSQPKQQQKPRPQSNQVQATGDKEVSDKPQINYEDKKKVSAIRKKLKDIKILQEKQEKGEKLDKNQLKKVESKGDLIKELAALKLS</sequence>
<dbReference type="OrthoDB" id="2194683at2759"/>
<dbReference type="InterPro" id="IPR011387">
    <property type="entry name" value="TIF2A"/>
</dbReference>
<reference evidence="8" key="2">
    <citation type="submission" date="2022-10" db="EMBL/GenBank/DDBJ databases">
        <authorList>
            <consortium name="ENA_rothamsted_submissions"/>
            <consortium name="culmorum"/>
            <person name="King R."/>
        </authorList>
    </citation>
    <scope>NUCLEOTIDE SEQUENCE</scope>
</reference>
<dbReference type="GO" id="GO:0003729">
    <property type="term" value="F:mRNA binding"/>
    <property type="evidence" value="ECO:0007669"/>
    <property type="project" value="TreeGrafter"/>
</dbReference>
<feature type="compositionally biased region" description="Low complexity" evidence="6">
    <location>
        <begin position="498"/>
        <end position="520"/>
    </location>
</feature>
<reference evidence="8" key="1">
    <citation type="submission" date="2022-01" db="EMBL/GenBank/DDBJ databases">
        <authorList>
            <person name="King R."/>
        </authorList>
    </citation>
    <scope>NUCLEOTIDE SEQUENCE</scope>
</reference>
<name>A0A9N9RHN3_9DIPT</name>
<proteinExistence type="predicted"/>
<evidence type="ECO:0000313" key="8">
    <source>
        <dbReference type="EMBL" id="CAG9797234.1"/>
    </source>
</evidence>